<feature type="binding site" evidence="16">
    <location>
        <position position="1128"/>
    </location>
    <ligand>
        <name>Mg(2+)</name>
        <dbReference type="ChEBI" id="CHEBI:18420"/>
    </ligand>
</feature>
<evidence type="ECO:0000256" key="4">
    <source>
        <dbReference type="ARBA" id="ARBA00022692"/>
    </source>
</evidence>
<feature type="transmembrane region" description="Helical" evidence="17">
    <location>
        <begin position="1304"/>
        <end position="1327"/>
    </location>
</feature>
<keyword evidence="5 16" id="KW-0479">Metal-binding</keyword>
<feature type="transmembrane region" description="Helical" evidence="17">
    <location>
        <begin position="478"/>
        <end position="500"/>
    </location>
</feature>
<dbReference type="InterPro" id="IPR001757">
    <property type="entry name" value="P_typ_ATPase"/>
</dbReference>
<keyword evidence="8 16" id="KW-0460">Magnesium</keyword>
<evidence type="ECO:0000259" key="19">
    <source>
        <dbReference type="Pfam" id="PF16209"/>
    </source>
</evidence>
<evidence type="ECO:0000256" key="2">
    <source>
        <dbReference type="ARBA" id="ARBA00008109"/>
    </source>
</evidence>
<dbReference type="InterPro" id="IPR032631">
    <property type="entry name" value="P-type_ATPase_N"/>
</dbReference>
<evidence type="ECO:0000256" key="17">
    <source>
        <dbReference type="RuleBase" id="RU362033"/>
    </source>
</evidence>
<feature type="binding site" evidence="15">
    <location>
        <position position="889"/>
    </location>
    <ligand>
        <name>ATP</name>
        <dbReference type="ChEBI" id="CHEBI:30616"/>
    </ligand>
</feature>
<evidence type="ECO:0000256" key="8">
    <source>
        <dbReference type="ARBA" id="ARBA00022842"/>
    </source>
</evidence>
<evidence type="ECO:0000256" key="6">
    <source>
        <dbReference type="ARBA" id="ARBA00022741"/>
    </source>
</evidence>
<feature type="transmembrane region" description="Helical" evidence="17">
    <location>
        <begin position="146"/>
        <end position="163"/>
    </location>
</feature>
<dbReference type="GO" id="GO:0005524">
    <property type="term" value="F:ATP binding"/>
    <property type="evidence" value="ECO:0007669"/>
    <property type="project" value="UniProtKB-UniRule"/>
</dbReference>
<keyword evidence="7 15" id="KW-0067">ATP-binding</keyword>
<feature type="active site" description="4-aspartylphosphate intermediate" evidence="14">
    <location>
        <position position="546"/>
    </location>
</feature>
<organism evidence="21 22">
    <name type="scientific">Starmerella bacillaris</name>
    <name type="common">Yeast</name>
    <name type="synonym">Candida zemplinina</name>
    <dbReference type="NCBI Taxonomy" id="1247836"/>
    <lineage>
        <taxon>Eukaryota</taxon>
        <taxon>Fungi</taxon>
        <taxon>Dikarya</taxon>
        <taxon>Ascomycota</taxon>
        <taxon>Saccharomycotina</taxon>
        <taxon>Dipodascomycetes</taxon>
        <taxon>Dipodascales</taxon>
        <taxon>Trichomonascaceae</taxon>
        <taxon>Starmerella</taxon>
    </lineage>
</organism>
<dbReference type="Gene3D" id="1.20.1110.10">
    <property type="entry name" value="Calcium-transporting ATPase, transmembrane domain"/>
    <property type="match status" value="1"/>
</dbReference>
<feature type="binding site" evidence="16">
    <location>
        <position position="1132"/>
    </location>
    <ligand>
        <name>Mg(2+)</name>
        <dbReference type="ChEBI" id="CHEBI:18420"/>
    </ligand>
</feature>
<dbReference type="Gene3D" id="3.40.1110.10">
    <property type="entry name" value="Calcium-transporting ATPase, cytoplasmic domain N"/>
    <property type="match status" value="2"/>
</dbReference>
<dbReference type="InterPro" id="IPR036412">
    <property type="entry name" value="HAD-like_sf"/>
</dbReference>
<dbReference type="GO" id="GO:0000287">
    <property type="term" value="F:magnesium ion binding"/>
    <property type="evidence" value="ECO:0007669"/>
    <property type="project" value="UniProtKB-UniRule"/>
</dbReference>
<accession>A0AAV5RFJ8</accession>
<dbReference type="Pfam" id="PF16209">
    <property type="entry name" value="PhoLip_ATPase_N"/>
    <property type="match status" value="1"/>
</dbReference>
<dbReference type="InterPro" id="IPR018303">
    <property type="entry name" value="ATPase_P-typ_P_site"/>
</dbReference>
<dbReference type="FunFam" id="3.40.50.1000:FF:000014">
    <property type="entry name" value="Phospholipid-transporting ATPase"/>
    <property type="match status" value="1"/>
</dbReference>
<dbReference type="SFLD" id="SFLDS00003">
    <property type="entry name" value="Haloacid_Dehalogenase"/>
    <property type="match status" value="1"/>
</dbReference>
<keyword evidence="9 17" id="KW-1278">Translocase</keyword>
<keyword evidence="3" id="KW-0813">Transport</keyword>
<feature type="binding site" evidence="15">
    <location>
        <position position="546"/>
    </location>
    <ligand>
        <name>ATP</name>
        <dbReference type="ChEBI" id="CHEBI:30616"/>
    </ligand>
</feature>
<dbReference type="InterPro" id="IPR032630">
    <property type="entry name" value="P_typ_ATPase_c"/>
</dbReference>
<feature type="binding site" evidence="15">
    <location>
        <position position="1102"/>
    </location>
    <ligand>
        <name>ATP</name>
        <dbReference type="ChEBI" id="CHEBI:30616"/>
    </ligand>
</feature>
<comment type="subcellular location">
    <subcellularLocation>
        <location evidence="1">Endomembrane system</location>
        <topology evidence="1">Multi-pass membrane protein</topology>
    </subcellularLocation>
    <subcellularLocation>
        <location evidence="17">Membrane</location>
        <topology evidence="17">Multi-pass membrane protein</topology>
    </subcellularLocation>
</comment>
<dbReference type="InterPro" id="IPR023298">
    <property type="entry name" value="ATPase_P-typ_TM_dom_sf"/>
</dbReference>
<feature type="transmembrane region" description="Helical" evidence="17">
    <location>
        <begin position="1334"/>
        <end position="1356"/>
    </location>
</feature>
<evidence type="ECO:0000256" key="7">
    <source>
        <dbReference type="ARBA" id="ARBA00022840"/>
    </source>
</evidence>
<feature type="transmembrane region" description="Helical" evidence="17">
    <location>
        <begin position="1376"/>
        <end position="1397"/>
    </location>
</feature>
<comment type="catalytic activity">
    <reaction evidence="13">
        <text>a 1,2-diacyl-sn-glycero-3-phosphoethanolamine(out) + ATP + H2O = a 1,2-diacyl-sn-glycero-3-phosphoethanolamine(in) + ADP + phosphate + H(+)</text>
        <dbReference type="Rhea" id="RHEA:66132"/>
        <dbReference type="ChEBI" id="CHEBI:15377"/>
        <dbReference type="ChEBI" id="CHEBI:15378"/>
        <dbReference type="ChEBI" id="CHEBI:30616"/>
        <dbReference type="ChEBI" id="CHEBI:43474"/>
        <dbReference type="ChEBI" id="CHEBI:64612"/>
        <dbReference type="ChEBI" id="CHEBI:456216"/>
    </reaction>
    <physiologicalReaction direction="left-to-right" evidence="13">
        <dbReference type="Rhea" id="RHEA:66133"/>
    </physiologicalReaction>
</comment>
<protein>
    <recommendedName>
        <fullName evidence="17">Phospholipid-transporting ATPase</fullName>
        <ecNumber evidence="17">7.6.2.1</ecNumber>
    </recommendedName>
</protein>
<feature type="binding site" evidence="16">
    <location>
        <position position="548"/>
    </location>
    <ligand>
        <name>Mg(2+)</name>
        <dbReference type="ChEBI" id="CHEBI:18420"/>
    </ligand>
</feature>
<feature type="transmembrane region" description="Helical" evidence="17">
    <location>
        <begin position="1266"/>
        <end position="1292"/>
    </location>
</feature>
<feature type="compositionally biased region" description="Basic and acidic residues" evidence="18">
    <location>
        <begin position="742"/>
        <end position="755"/>
    </location>
</feature>
<keyword evidence="6 15" id="KW-0547">Nucleotide-binding</keyword>
<dbReference type="SUPFAM" id="SSF81660">
    <property type="entry name" value="Metal cation-transporting ATPase, ATP-binding domain N"/>
    <property type="match status" value="1"/>
</dbReference>
<reference evidence="21 22" key="1">
    <citation type="journal article" date="2023" name="Elife">
        <title>Identification of key yeast species and microbe-microbe interactions impacting larval growth of Drosophila in the wild.</title>
        <authorList>
            <person name="Mure A."/>
            <person name="Sugiura Y."/>
            <person name="Maeda R."/>
            <person name="Honda K."/>
            <person name="Sakurai N."/>
            <person name="Takahashi Y."/>
            <person name="Watada M."/>
            <person name="Katoh T."/>
            <person name="Gotoh A."/>
            <person name="Gotoh Y."/>
            <person name="Taniguchi I."/>
            <person name="Nakamura K."/>
            <person name="Hayashi T."/>
            <person name="Katayama T."/>
            <person name="Uemura T."/>
            <person name="Hattori Y."/>
        </authorList>
    </citation>
    <scope>NUCLEOTIDE SEQUENCE [LARGE SCALE GENOMIC DNA]</scope>
    <source>
        <strain evidence="21 22">SB-73</strain>
    </source>
</reference>
<dbReference type="SUPFAM" id="SSF56784">
    <property type="entry name" value="HAD-like"/>
    <property type="match status" value="1"/>
</dbReference>
<keyword evidence="4 17" id="KW-0812">Transmembrane</keyword>
<evidence type="ECO:0000256" key="5">
    <source>
        <dbReference type="ARBA" id="ARBA00022723"/>
    </source>
</evidence>
<dbReference type="GO" id="GO:0005886">
    <property type="term" value="C:plasma membrane"/>
    <property type="evidence" value="ECO:0007669"/>
    <property type="project" value="TreeGrafter"/>
</dbReference>
<dbReference type="SUPFAM" id="SSF81653">
    <property type="entry name" value="Calcium ATPase, transduction domain A"/>
    <property type="match status" value="1"/>
</dbReference>
<feature type="transmembrane region" description="Helical" evidence="17">
    <location>
        <begin position="428"/>
        <end position="449"/>
    </location>
</feature>
<dbReference type="GO" id="GO:0016887">
    <property type="term" value="F:ATP hydrolysis activity"/>
    <property type="evidence" value="ECO:0007669"/>
    <property type="project" value="InterPro"/>
</dbReference>
<feature type="transmembrane region" description="Helical" evidence="17">
    <location>
        <begin position="1217"/>
        <end position="1238"/>
    </location>
</feature>
<comment type="similarity">
    <text evidence="2 17">Belongs to the cation transport ATPase (P-type) (TC 3.A.3) family. Type IV subfamily.</text>
</comment>
<feature type="domain" description="P-type ATPase N-terminal" evidence="19">
    <location>
        <begin position="90"/>
        <end position="135"/>
    </location>
</feature>
<evidence type="ECO:0000256" key="12">
    <source>
        <dbReference type="ARBA" id="ARBA00034036"/>
    </source>
</evidence>
<feature type="binding site" evidence="15">
    <location>
        <position position="1006"/>
    </location>
    <ligand>
        <name>ATP</name>
        <dbReference type="ChEBI" id="CHEBI:30616"/>
    </ligand>
</feature>
<dbReference type="GO" id="GO:0140346">
    <property type="term" value="F:phosphatidylserine flippase activity"/>
    <property type="evidence" value="ECO:0007669"/>
    <property type="project" value="UniProtKB-ARBA"/>
</dbReference>
<evidence type="ECO:0000256" key="18">
    <source>
        <dbReference type="SAM" id="MobiDB-lite"/>
    </source>
</evidence>
<feature type="binding site" evidence="15">
    <location>
        <position position="1004"/>
    </location>
    <ligand>
        <name>ATP</name>
        <dbReference type="ChEBI" id="CHEBI:30616"/>
    </ligand>
</feature>
<feature type="binding site" evidence="16">
    <location>
        <position position="546"/>
    </location>
    <ligand>
        <name>Mg(2+)</name>
        <dbReference type="ChEBI" id="CHEBI:18420"/>
    </ligand>
</feature>
<dbReference type="NCBIfam" id="TIGR01652">
    <property type="entry name" value="ATPase-Plipid"/>
    <property type="match status" value="2"/>
</dbReference>
<dbReference type="Gene3D" id="2.70.150.10">
    <property type="entry name" value="Calcium-transporting ATPase, cytoplasmic transduction domain A"/>
    <property type="match status" value="1"/>
</dbReference>
<feature type="binding site" evidence="15">
    <location>
        <position position="547"/>
    </location>
    <ligand>
        <name>ATP</name>
        <dbReference type="ChEBI" id="CHEBI:30616"/>
    </ligand>
</feature>
<dbReference type="PANTHER" id="PTHR24092:SF180">
    <property type="entry name" value="PHOSPHOLIPID-TRANSPORTING ATPASE DNF1-RELATED"/>
    <property type="match status" value="1"/>
</dbReference>
<feature type="region of interest" description="Disordered" evidence="18">
    <location>
        <begin position="729"/>
        <end position="773"/>
    </location>
</feature>
<feature type="binding site" evidence="15">
    <location>
        <position position="925"/>
    </location>
    <ligand>
        <name>ATP</name>
        <dbReference type="ChEBI" id="CHEBI:30616"/>
    </ligand>
</feature>
<dbReference type="InterPro" id="IPR023214">
    <property type="entry name" value="HAD_sf"/>
</dbReference>
<feature type="binding site" evidence="15">
    <location>
        <position position="866"/>
    </location>
    <ligand>
        <name>ATP</name>
        <dbReference type="ChEBI" id="CHEBI:30616"/>
    </ligand>
</feature>
<name>A0AAV5RFJ8_STABA</name>
<dbReference type="InterPro" id="IPR023299">
    <property type="entry name" value="ATPase_P-typ_cyto_dom_N"/>
</dbReference>
<sequence>MSESPAPQEAELPHRVLNALEETKASNIGRKPWPGADLGKKMEEKLGAGIGKIPFIGPMFDLRKVKLNYNTRFLYYNTDVPGEEMEHGKMKAKYSTNKIRTTKYTPMNFLPKNIISQFKNVANIYFLAVAILSGFSIFGVNDAGLAAVPIIAIVVITAIRDASEDWRRLILDLEVNNDITIVLKNVENINSPPDDVDSWRKFKKACSRSMRKTWYSIRRKEDPWVLDHEEVVDSESRRASLDMNTNGGRRPSHVSSRIKKLTSRASGVTEAAAPKFVKAYWKDVRVGNFVKVYADQSVPADMVILSTSDVDGDCFIDTRNLDGETNLKPRRALQLTRRLHKAWQIPYQRFSMEIEGANSDLTSFGWKFHDHNSDKVESINPPNFLPRGSTVRNTRWVLGYVVYTGAESKIILNAGETPHKRSKLARDLNLYVTLSFVFLFTLCFISGVVEGCKFRNKHNSLYFFEDGLLTKNPALNGFVTFFAAMLVLQNLVPISLYISIEIARTFMAYFIYSDCEMYDEEIDYPCTPKSWALADDLGQIEYIFSDKTGTLTQNSMVFRKCTINGKSYGKALTESMAGKIKREGGDVEAIRAKVDAECHLERERMFARLRLNYDNPYLDMEAQGIVSEQLAADAEGQSGIMQAENIRLYSLALALCNTVVTEMRDIDDDNDNIAETNYNNDSGSAVVTSKHNKHRSAASLAASQLDHMLPAPPKIPTSVEVIGGRKSMTHARKSSNFPRISTHSDRSGYRKDARRSAASVAVSQADNSLPAPRMPISSEVFGAPGRRSVSSVSTFQSSYYSADGHISPEMLVGKTLVHKAESPDESALVQMARTLGYTLVEDGKHHKVVDMCGDLCHYDILQTIMFSSQRKRMSVVVKSELGEYFLFTKGADSIIETLLTPESRKSDVFRDTIRCDDEFGDEGLRVILIAYKRLEPEFAKEWSEKYTDAVASANRDVLTEKLAMEMEQGLTLLGSTAIEDQLQVDVPHTIEVLGRAGIKLWMLTGDKVETAISIGFSCNLLNTSMNLMIVKRAEELAEKLAELGLEANEETIKAAGADHSPAHGKDALIIDGKALQELVKDPIYRMQFALLGKKCKAVLCCRVSPSQKAAVVYIMKSTFDVMTLAIGDGANDVSMIQEADIGIGIVGVEGRQAAMSADFAMGQFRFLQRMLLVHGRWSYQRVAGMIDNLLFQNFMFSMTLFWYGIYNQYDESYLYDYTYLTLFNSLFVSIPVVVRGILDRDLPDDALLAYPQLYGNGILRRAWTKLTYLTTVADGIFQSAIAFFFAYCVIFQGKFYTISGRDIAYRQGFGVLICHTAVFACNTYVLIRQYTWDWLSIVVYIISNLFVFAWTGIYTSALSSNFFYKSAAHVYGALDFWAYFLVSLIVCLLPRFCILAAKCIWFPSDVDVIRELYHYPELVKKSLPRESTSKRPLTAIFDESSDGSASA</sequence>
<feature type="domain" description="P-type ATPase C-terminal" evidence="20">
    <location>
        <begin position="1154"/>
        <end position="1404"/>
    </location>
</feature>
<dbReference type="InterPro" id="IPR044492">
    <property type="entry name" value="P_typ_ATPase_HD_dom"/>
</dbReference>
<feature type="binding site" evidence="15">
    <location>
        <position position="825"/>
    </location>
    <ligand>
        <name>ATP</name>
        <dbReference type="ChEBI" id="CHEBI:30616"/>
    </ligand>
</feature>
<dbReference type="FunFam" id="3.40.50.1000:FF:000001">
    <property type="entry name" value="Phospholipid-transporting ATPase IC"/>
    <property type="match status" value="1"/>
</dbReference>
<keyword evidence="10 17" id="KW-1133">Transmembrane helix</keyword>
<dbReference type="SUPFAM" id="SSF81665">
    <property type="entry name" value="Calcium ATPase, transmembrane domain M"/>
    <property type="match status" value="1"/>
</dbReference>
<evidence type="ECO:0000259" key="20">
    <source>
        <dbReference type="Pfam" id="PF16212"/>
    </source>
</evidence>
<evidence type="ECO:0000256" key="15">
    <source>
        <dbReference type="PIRSR" id="PIRSR606539-2"/>
    </source>
</evidence>
<gene>
    <name evidence="21" type="ORF">DASB73_012220</name>
</gene>
<dbReference type="SFLD" id="SFLDG00002">
    <property type="entry name" value="C1.7:_P-type_atpase_like"/>
    <property type="match status" value="1"/>
</dbReference>
<dbReference type="PANTHER" id="PTHR24092">
    <property type="entry name" value="PROBABLE PHOSPHOLIPID-TRANSPORTING ATPASE"/>
    <property type="match status" value="1"/>
</dbReference>
<dbReference type="GO" id="GO:0012505">
    <property type="term" value="C:endomembrane system"/>
    <property type="evidence" value="ECO:0007669"/>
    <property type="project" value="UniProtKB-SubCell"/>
</dbReference>
<dbReference type="EC" id="7.6.2.1" evidence="17"/>
<proteinExistence type="inferred from homology"/>
<evidence type="ECO:0000313" key="21">
    <source>
        <dbReference type="EMBL" id="GMM50264.1"/>
    </source>
</evidence>
<feature type="binding site" evidence="15">
    <location>
        <position position="1131"/>
    </location>
    <ligand>
        <name>ATP</name>
        <dbReference type="ChEBI" id="CHEBI:30616"/>
    </ligand>
</feature>
<evidence type="ECO:0000256" key="9">
    <source>
        <dbReference type="ARBA" id="ARBA00022967"/>
    </source>
</evidence>
<dbReference type="Pfam" id="PF13246">
    <property type="entry name" value="Cation_ATPase"/>
    <property type="match status" value="1"/>
</dbReference>
<feature type="binding site" evidence="15">
    <location>
        <position position="1108"/>
    </location>
    <ligand>
        <name>ATP</name>
        <dbReference type="ChEBI" id="CHEBI:30616"/>
    </ligand>
</feature>
<evidence type="ECO:0000313" key="22">
    <source>
        <dbReference type="Proteomes" id="UP001362899"/>
    </source>
</evidence>
<evidence type="ECO:0000256" key="13">
    <source>
        <dbReference type="ARBA" id="ARBA00049128"/>
    </source>
</evidence>
<dbReference type="Proteomes" id="UP001362899">
    <property type="component" value="Unassembled WGS sequence"/>
</dbReference>
<evidence type="ECO:0000256" key="1">
    <source>
        <dbReference type="ARBA" id="ARBA00004127"/>
    </source>
</evidence>
<dbReference type="NCBIfam" id="TIGR01494">
    <property type="entry name" value="ATPase_P-type"/>
    <property type="match status" value="1"/>
</dbReference>
<dbReference type="Gene3D" id="3.40.50.1000">
    <property type="entry name" value="HAD superfamily/HAD-like"/>
    <property type="match status" value="2"/>
</dbReference>
<feature type="transmembrane region" description="Helical" evidence="17">
    <location>
        <begin position="122"/>
        <end position="140"/>
    </location>
</feature>
<comment type="caution">
    <text evidence="21">The sequence shown here is derived from an EMBL/GenBank/DDBJ whole genome shotgun (WGS) entry which is preliminary data.</text>
</comment>
<dbReference type="SFLD" id="SFLDF00027">
    <property type="entry name" value="p-type_atpase"/>
    <property type="match status" value="1"/>
</dbReference>
<dbReference type="EMBL" id="BTGC01000003">
    <property type="protein sequence ID" value="GMM50264.1"/>
    <property type="molecule type" value="Genomic_DNA"/>
</dbReference>
<feature type="binding site" evidence="15">
    <location>
        <position position="1132"/>
    </location>
    <ligand>
        <name>ATP</name>
        <dbReference type="ChEBI" id="CHEBI:30616"/>
    </ligand>
</feature>
<evidence type="ECO:0000256" key="14">
    <source>
        <dbReference type="PIRSR" id="PIRSR606539-1"/>
    </source>
</evidence>
<dbReference type="PRINTS" id="PR00119">
    <property type="entry name" value="CATATPASE"/>
</dbReference>
<dbReference type="InterPro" id="IPR008250">
    <property type="entry name" value="ATPase_P-typ_transduc_dom_A_sf"/>
</dbReference>
<evidence type="ECO:0000256" key="16">
    <source>
        <dbReference type="PIRSR" id="PIRSR606539-3"/>
    </source>
</evidence>
<comment type="cofactor">
    <cofactor evidence="16">
        <name>Mg(2+)</name>
        <dbReference type="ChEBI" id="CHEBI:18420"/>
    </cofactor>
</comment>
<evidence type="ECO:0000256" key="10">
    <source>
        <dbReference type="ARBA" id="ARBA00022989"/>
    </source>
</evidence>
<feature type="transmembrane region" description="Helical" evidence="17">
    <location>
        <begin position="1186"/>
        <end position="1205"/>
    </location>
</feature>
<keyword evidence="11 17" id="KW-0472">Membrane</keyword>
<evidence type="ECO:0000256" key="11">
    <source>
        <dbReference type="ARBA" id="ARBA00023136"/>
    </source>
</evidence>
<dbReference type="Pfam" id="PF16212">
    <property type="entry name" value="PhoLip_ATPase_C"/>
    <property type="match status" value="1"/>
</dbReference>
<feature type="binding site" evidence="15">
    <location>
        <position position="1005"/>
    </location>
    <ligand>
        <name>ATP</name>
        <dbReference type="ChEBI" id="CHEBI:30616"/>
    </ligand>
</feature>
<evidence type="ECO:0000256" key="3">
    <source>
        <dbReference type="ARBA" id="ARBA00022448"/>
    </source>
</evidence>
<dbReference type="InterPro" id="IPR006539">
    <property type="entry name" value="P-type_ATPase_IV"/>
</dbReference>
<keyword evidence="22" id="KW-1185">Reference proteome</keyword>
<dbReference type="PROSITE" id="PS00154">
    <property type="entry name" value="ATPASE_E1_E2"/>
    <property type="match status" value="1"/>
</dbReference>
<comment type="catalytic activity">
    <reaction evidence="12 17">
        <text>ATP + H2O + phospholipidSide 1 = ADP + phosphate + phospholipidSide 2.</text>
        <dbReference type="EC" id="7.6.2.1"/>
    </reaction>
</comment>
<feature type="binding site" evidence="15">
    <location>
        <position position="548"/>
    </location>
    <ligand>
        <name>ATP</name>
        <dbReference type="ChEBI" id="CHEBI:30616"/>
    </ligand>
</feature>